<dbReference type="Pfam" id="PF00191">
    <property type="entry name" value="Annexin"/>
    <property type="match status" value="1"/>
</dbReference>
<dbReference type="Gramene" id="OE9A037826T1">
    <property type="protein sequence ID" value="OE9A037826C1"/>
    <property type="gene ID" value="OE9A037826"/>
</dbReference>
<dbReference type="SUPFAM" id="SSF56300">
    <property type="entry name" value="Metallo-dependent phosphatases"/>
    <property type="match status" value="1"/>
</dbReference>
<dbReference type="Proteomes" id="UP000594638">
    <property type="component" value="Unassembled WGS sequence"/>
</dbReference>
<proteinExistence type="predicted"/>
<dbReference type="AlphaFoldDB" id="A0A8S0RIW0"/>
<dbReference type="EMBL" id="CACTIH010003632">
    <property type="protein sequence ID" value="CAA2979653.1"/>
    <property type="molecule type" value="Genomic_DNA"/>
</dbReference>
<dbReference type="SUPFAM" id="SSF47874">
    <property type="entry name" value="Annexin"/>
    <property type="match status" value="1"/>
</dbReference>
<dbReference type="PROSITE" id="PS51897">
    <property type="entry name" value="ANNEXIN_2"/>
    <property type="match status" value="1"/>
</dbReference>
<comment type="caution">
    <text evidence="5">The sequence shown here is derived from an EMBL/GenBank/DDBJ whole genome shotgun (WGS) entry which is preliminary data.</text>
</comment>
<dbReference type="InterPro" id="IPR037104">
    <property type="entry name" value="Annexin_sf"/>
</dbReference>
<reference evidence="5 6" key="1">
    <citation type="submission" date="2019-12" db="EMBL/GenBank/DDBJ databases">
        <authorList>
            <person name="Alioto T."/>
            <person name="Alioto T."/>
            <person name="Gomez Garrido J."/>
        </authorList>
    </citation>
    <scope>NUCLEOTIDE SEQUENCE [LARGE SCALE GENOMIC DNA]</scope>
</reference>
<dbReference type="GO" id="GO:0005509">
    <property type="term" value="F:calcium ion binding"/>
    <property type="evidence" value="ECO:0007669"/>
    <property type="project" value="InterPro"/>
</dbReference>
<keyword evidence="2" id="KW-0677">Repeat</keyword>
<dbReference type="PANTHER" id="PTHR10161">
    <property type="entry name" value="TARTRATE-RESISTANT ACID PHOSPHATASE TYPE 5"/>
    <property type="match status" value="1"/>
</dbReference>
<dbReference type="GO" id="GO:0005544">
    <property type="term" value="F:calcium-dependent phospholipid binding"/>
    <property type="evidence" value="ECO:0007669"/>
    <property type="project" value="InterPro"/>
</dbReference>
<protein>
    <submittedName>
        <fullName evidence="5">Purple acid phosphatase 3-like</fullName>
    </submittedName>
</protein>
<dbReference type="OrthoDB" id="411211at2759"/>
<dbReference type="GO" id="GO:0016787">
    <property type="term" value="F:hydrolase activity"/>
    <property type="evidence" value="ECO:0007669"/>
    <property type="project" value="UniProtKB-KW"/>
</dbReference>
<dbReference type="InterPro" id="IPR018502">
    <property type="entry name" value="Annexin_repeat"/>
</dbReference>
<dbReference type="InterPro" id="IPR051558">
    <property type="entry name" value="Metallophosphoesterase_PAP"/>
</dbReference>
<evidence type="ECO:0000313" key="5">
    <source>
        <dbReference type="EMBL" id="CAA2979653.1"/>
    </source>
</evidence>
<dbReference type="Gene3D" id="3.60.21.10">
    <property type="match status" value="1"/>
</dbReference>
<name>A0A8S0RIW0_OLEEU</name>
<dbReference type="FunFam" id="1.10.220.10:FF:000001">
    <property type="entry name" value="Annexin"/>
    <property type="match status" value="1"/>
</dbReference>
<evidence type="ECO:0000256" key="2">
    <source>
        <dbReference type="ARBA" id="ARBA00022737"/>
    </source>
</evidence>
<organism evidence="5 6">
    <name type="scientific">Olea europaea subsp. europaea</name>
    <dbReference type="NCBI Taxonomy" id="158383"/>
    <lineage>
        <taxon>Eukaryota</taxon>
        <taxon>Viridiplantae</taxon>
        <taxon>Streptophyta</taxon>
        <taxon>Embryophyta</taxon>
        <taxon>Tracheophyta</taxon>
        <taxon>Spermatophyta</taxon>
        <taxon>Magnoliopsida</taxon>
        <taxon>eudicotyledons</taxon>
        <taxon>Gunneridae</taxon>
        <taxon>Pentapetalae</taxon>
        <taxon>asterids</taxon>
        <taxon>lamiids</taxon>
        <taxon>Lamiales</taxon>
        <taxon>Oleaceae</taxon>
        <taxon>Oleeae</taxon>
        <taxon>Olea</taxon>
    </lineage>
</organism>
<sequence>MPDLISRDATIVRSALSGDKIDHKAATEAIKSETSERFKFALSTILSCDENPGKYFAKVLHKAMKDMGTDDTTLTRVIVTQAEIDMQDIKAEYEKKHEKSLIDPVHSETSSHYRAFLLSLLGSQFDDIGTRHIYSPPDLFSPLNVEDLEFFFLEEVMDQVLMGLSWAFSARKLPSYLSIFSLGVLHPPSGTVHPTEPTNPNPIDPMAIKNDLFIFICVIVRTIFIIGGNTELQSFEHLTKVNGSLSILVVRNWGRKGSYNQSHVVYQMGIIGGEDGPSFFIISTGDNFYHNGLIDEHDTTLRIHLPKFTLHPACRYSGILFWGTMTTGDGLTQLSPILKQRNSKWFCLKSYILSTDIAKFFFINTTPFQGKYFTDPKDEVYDWRGMLPRENYLTILLKDLESALRESHAKWKIVVGHHTIRSGGIHGDSEELVKRLLPILQAYIADIYINGPDHCLEQVSSGDM</sequence>
<keyword evidence="4" id="KW-0041">Annexin</keyword>
<evidence type="ECO:0000313" key="6">
    <source>
        <dbReference type="Proteomes" id="UP000594638"/>
    </source>
</evidence>
<evidence type="ECO:0000256" key="1">
    <source>
        <dbReference type="ARBA" id="ARBA00022729"/>
    </source>
</evidence>
<keyword evidence="1" id="KW-0732">Signal</keyword>
<accession>A0A8S0RIW0</accession>
<dbReference type="InterPro" id="IPR029052">
    <property type="entry name" value="Metallo-depent_PP-like"/>
</dbReference>
<dbReference type="Gene3D" id="1.10.220.10">
    <property type="entry name" value="Annexin"/>
    <property type="match status" value="1"/>
</dbReference>
<gene>
    <name evidence="5" type="ORF">OLEA9_A037826</name>
</gene>
<dbReference type="SMART" id="SM00335">
    <property type="entry name" value="ANX"/>
    <property type="match status" value="1"/>
</dbReference>
<dbReference type="PANTHER" id="PTHR10161:SF34">
    <property type="entry name" value="PURPLE ACID PHOSPHATASE 4"/>
    <property type="match status" value="1"/>
</dbReference>
<keyword evidence="3" id="KW-0378">Hydrolase</keyword>
<keyword evidence="6" id="KW-1185">Reference proteome</keyword>
<evidence type="ECO:0000256" key="4">
    <source>
        <dbReference type="ARBA" id="ARBA00023216"/>
    </source>
</evidence>
<evidence type="ECO:0000256" key="3">
    <source>
        <dbReference type="ARBA" id="ARBA00022801"/>
    </source>
</evidence>